<evidence type="ECO:0000256" key="7">
    <source>
        <dbReference type="ARBA" id="ARBA00022857"/>
    </source>
</evidence>
<keyword evidence="9 11" id="KW-0413">Isomerase</keyword>
<feature type="binding site" evidence="11">
    <location>
        <position position="152"/>
    </location>
    <ligand>
        <name>substrate</name>
    </ligand>
</feature>
<feature type="binding site" evidence="11">
    <location>
        <begin position="279"/>
        <end position="280"/>
    </location>
    <ligand>
        <name>FMN</name>
        <dbReference type="ChEBI" id="CHEBI:58210"/>
    </ligand>
</feature>
<keyword evidence="6 11" id="KW-0460">Magnesium</keyword>
<comment type="subunit">
    <text evidence="10 11">Homooctamer. Dimer of tetramers.</text>
</comment>
<keyword evidence="5 11" id="KW-0479">Metal-binding</keyword>
<feature type="binding site" evidence="11">
    <location>
        <position position="122"/>
    </location>
    <ligand>
        <name>FMN</name>
        <dbReference type="ChEBI" id="CHEBI:58210"/>
    </ligand>
</feature>
<sequence>MSRTGRKLDHIHHALTLNSKRSTGLDDIQFVHNSIPDLSVRDISLNTKIGELTLSSPIFINAMTGGGGSKTVEINRCLARVAKECQLAMALGSQMAAIKDKNEIQSYRVVREENPNGIILANLGSEATLDEAKQAIEMVDANALQIHLNVIQELTMPEGDRHFTGTLNRIEMIVKNLQVPVIIKEVGFGMSCETARQLKNIGISIFDVGGFGGTNFAEIENLRRGKPLTFFNEWGIPTAASIVEVCSVNPEAVIASGGLKESIDIAKSIALGASACGLAGQLLKVLMIKGVEGVIQEVKTIESELKIIMAALGTKTIEELKQVPLVISGSTYHWLEQRGIETKKYSQR</sequence>
<dbReference type="PIRSF" id="PIRSF003314">
    <property type="entry name" value="IPP_isomerase"/>
    <property type="match status" value="1"/>
</dbReference>
<evidence type="ECO:0000256" key="2">
    <source>
        <dbReference type="ARBA" id="ARBA00022490"/>
    </source>
</evidence>
<dbReference type="GO" id="GO:0070402">
    <property type="term" value="F:NADPH binding"/>
    <property type="evidence" value="ECO:0007669"/>
    <property type="project" value="UniProtKB-UniRule"/>
</dbReference>
<evidence type="ECO:0000256" key="11">
    <source>
        <dbReference type="HAMAP-Rule" id="MF_00354"/>
    </source>
</evidence>
<dbReference type="CDD" id="cd02811">
    <property type="entry name" value="IDI-2_FMN"/>
    <property type="match status" value="1"/>
</dbReference>
<dbReference type="PANTHER" id="PTHR43665">
    <property type="entry name" value="ISOPENTENYL-DIPHOSPHATE DELTA-ISOMERASE"/>
    <property type="match status" value="1"/>
</dbReference>
<dbReference type="NCBIfam" id="TIGR02151">
    <property type="entry name" value="IPP_isom_2"/>
    <property type="match status" value="1"/>
</dbReference>
<comment type="catalytic activity">
    <reaction evidence="11">
        <text>isopentenyl diphosphate = dimethylallyl diphosphate</text>
        <dbReference type="Rhea" id="RHEA:23284"/>
        <dbReference type="ChEBI" id="CHEBI:57623"/>
        <dbReference type="ChEBI" id="CHEBI:128769"/>
        <dbReference type="EC" id="5.3.3.2"/>
    </reaction>
</comment>
<dbReference type="SUPFAM" id="SSF51395">
    <property type="entry name" value="FMN-linked oxidoreductases"/>
    <property type="match status" value="1"/>
</dbReference>
<dbReference type="GO" id="GO:0016491">
    <property type="term" value="F:oxidoreductase activity"/>
    <property type="evidence" value="ECO:0007669"/>
    <property type="project" value="InterPro"/>
</dbReference>
<feature type="binding site" evidence="11">
    <location>
        <begin position="62"/>
        <end position="64"/>
    </location>
    <ligand>
        <name>FMN</name>
        <dbReference type="ChEBI" id="CHEBI:58210"/>
    </ligand>
</feature>
<dbReference type="EC" id="5.3.3.2" evidence="11"/>
<evidence type="ECO:0000313" key="13">
    <source>
        <dbReference type="EMBL" id="NSL52313.1"/>
    </source>
</evidence>
<evidence type="ECO:0000259" key="12">
    <source>
        <dbReference type="Pfam" id="PF01070"/>
    </source>
</evidence>
<comment type="cofactor">
    <cofactor evidence="11">
        <name>NADPH</name>
        <dbReference type="ChEBI" id="CHEBI:57783"/>
    </cofactor>
</comment>
<comment type="cofactor">
    <cofactor evidence="11">
        <name>Mg(2+)</name>
        <dbReference type="ChEBI" id="CHEBI:18420"/>
    </cofactor>
</comment>
<accession>A0A8J8KCT5</accession>
<dbReference type="HAMAP" id="MF_00354">
    <property type="entry name" value="Idi_2"/>
    <property type="match status" value="1"/>
</dbReference>
<feature type="binding site" evidence="11">
    <location>
        <begin position="258"/>
        <end position="260"/>
    </location>
    <ligand>
        <name>FMN</name>
        <dbReference type="ChEBI" id="CHEBI:58210"/>
    </ligand>
</feature>
<name>A0A8J8KCT5_9BACI</name>
<protein>
    <recommendedName>
        <fullName evidence="11">Isopentenyl-diphosphate delta-isomerase</fullName>
        <shortName evidence="11">IPP isomerase</shortName>
        <ecNumber evidence="11">5.3.3.2</ecNumber>
    </recommendedName>
    <alternativeName>
        <fullName evidence="11">Isopentenyl diphosphate:dimethylallyl diphosphate isomerase</fullName>
    </alternativeName>
    <alternativeName>
        <fullName evidence="11">Isopentenyl pyrophosphate isomerase</fullName>
    </alternativeName>
    <alternativeName>
        <fullName evidence="11">Type 2 isopentenyl diphosphate isomerase</fullName>
        <shortName evidence="11">IDI-2</shortName>
    </alternativeName>
</protein>
<evidence type="ECO:0000256" key="5">
    <source>
        <dbReference type="ARBA" id="ARBA00022723"/>
    </source>
</evidence>
<keyword evidence="2 11" id="KW-0963">Cytoplasm</keyword>
<keyword evidence="4 11" id="KW-0288">FMN</keyword>
<dbReference type="GO" id="GO:0005737">
    <property type="term" value="C:cytoplasm"/>
    <property type="evidence" value="ECO:0007669"/>
    <property type="project" value="UniProtKB-SubCell"/>
</dbReference>
<dbReference type="EMBL" id="JABTTE010000014">
    <property type="protein sequence ID" value="NSL52313.1"/>
    <property type="molecule type" value="Genomic_DNA"/>
</dbReference>
<proteinExistence type="inferred from homology"/>
<keyword evidence="14" id="KW-1185">Reference proteome</keyword>
<dbReference type="Gene3D" id="3.20.20.70">
    <property type="entry name" value="Aldolase class I"/>
    <property type="match status" value="1"/>
</dbReference>
<evidence type="ECO:0000256" key="10">
    <source>
        <dbReference type="ARBA" id="ARBA00025810"/>
    </source>
</evidence>
<dbReference type="PANTHER" id="PTHR43665:SF1">
    <property type="entry name" value="ISOPENTENYL-DIPHOSPHATE DELTA-ISOMERASE"/>
    <property type="match status" value="1"/>
</dbReference>
<dbReference type="Pfam" id="PF01070">
    <property type="entry name" value="FMN_dh"/>
    <property type="match status" value="1"/>
</dbReference>
<dbReference type="InterPro" id="IPR013785">
    <property type="entry name" value="Aldolase_TIM"/>
</dbReference>
<keyword evidence="3 11" id="KW-0285">Flavoprotein</keyword>
<dbReference type="InterPro" id="IPR000262">
    <property type="entry name" value="FMN-dep_DH"/>
</dbReference>
<comment type="caution">
    <text evidence="13">The sequence shown here is derived from an EMBL/GenBank/DDBJ whole genome shotgun (WGS) entry which is preliminary data.</text>
</comment>
<evidence type="ECO:0000256" key="9">
    <source>
        <dbReference type="ARBA" id="ARBA00023235"/>
    </source>
</evidence>
<feature type="binding site" evidence="11">
    <location>
        <begin position="6"/>
        <end position="7"/>
    </location>
    <ligand>
        <name>substrate</name>
    </ligand>
</feature>
<feature type="binding site" evidence="11">
    <location>
        <position position="214"/>
    </location>
    <ligand>
        <name>FMN</name>
        <dbReference type="ChEBI" id="CHEBI:58210"/>
    </ligand>
</feature>
<dbReference type="GO" id="GO:0008299">
    <property type="term" value="P:isoprenoid biosynthetic process"/>
    <property type="evidence" value="ECO:0007669"/>
    <property type="project" value="UniProtKB-UniRule"/>
</dbReference>
<evidence type="ECO:0000256" key="4">
    <source>
        <dbReference type="ARBA" id="ARBA00022643"/>
    </source>
</evidence>
<dbReference type="AlphaFoldDB" id="A0A8J8KCT5"/>
<dbReference type="GO" id="GO:0004452">
    <property type="term" value="F:isopentenyl-diphosphate delta-isomerase activity"/>
    <property type="evidence" value="ECO:0007669"/>
    <property type="project" value="UniProtKB-UniRule"/>
</dbReference>
<feature type="binding site" evidence="11">
    <location>
        <position position="93"/>
    </location>
    <ligand>
        <name>FMN</name>
        <dbReference type="ChEBI" id="CHEBI:58210"/>
    </ligand>
</feature>
<feature type="binding site" evidence="11">
    <location>
        <position position="153"/>
    </location>
    <ligand>
        <name>Mg(2+)</name>
        <dbReference type="ChEBI" id="CHEBI:18420"/>
    </ligand>
</feature>
<reference evidence="13" key="1">
    <citation type="submission" date="2020-06" db="EMBL/GenBank/DDBJ databases">
        <title>A novel thermopfilic bacterium from Erzurum, Turkey.</title>
        <authorList>
            <person name="Adiguzel A."/>
            <person name="Ay H."/>
            <person name="Baltaci M.O."/>
        </authorList>
    </citation>
    <scope>NUCLEOTIDE SEQUENCE</scope>
    <source>
        <strain evidence="13">P2</strain>
    </source>
</reference>
<feature type="binding site" evidence="11">
    <location>
        <position position="184"/>
    </location>
    <ligand>
        <name>FMN</name>
        <dbReference type="ChEBI" id="CHEBI:58210"/>
    </ligand>
</feature>
<gene>
    <name evidence="11" type="primary">fni</name>
    <name evidence="13" type="ORF">HR057_11160</name>
</gene>
<evidence type="ECO:0000256" key="1">
    <source>
        <dbReference type="ARBA" id="ARBA00001917"/>
    </source>
</evidence>
<evidence type="ECO:0000256" key="6">
    <source>
        <dbReference type="ARBA" id="ARBA00022842"/>
    </source>
</evidence>
<comment type="cofactor">
    <cofactor evidence="1 11">
        <name>FMN</name>
        <dbReference type="ChEBI" id="CHEBI:58210"/>
    </cofactor>
</comment>
<keyword evidence="7 11" id="KW-0521">NADP</keyword>
<keyword evidence="8 11" id="KW-0414">Isoprene biosynthesis</keyword>
<evidence type="ECO:0000256" key="8">
    <source>
        <dbReference type="ARBA" id="ARBA00023229"/>
    </source>
</evidence>
<comment type="similarity">
    <text evidence="11">Belongs to the IPP isomerase type 2 family.</text>
</comment>
<dbReference type="InterPro" id="IPR011179">
    <property type="entry name" value="IPdP_isomerase"/>
</dbReference>
<comment type="function">
    <text evidence="11">Involved in the biosynthesis of isoprenoids. Catalyzes the 1,3-allylic rearrangement of the homoallylic substrate isopentenyl (IPP) to its allylic isomer, dimethylallyl diphosphate (DMAPP).</text>
</comment>
<dbReference type="RefSeq" id="WP_173731514.1">
    <property type="nucleotide sequence ID" value="NZ_JABTTE010000014.1"/>
</dbReference>
<evidence type="ECO:0000256" key="3">
    <source>
        <dbReference type="ARBA" id="ARBA00022630"/>
    </source>
</evidence>
<comment type="subcellular location">
    <subcellularLocation>
        <location evidence="11">Cytoplasm</location>
    </subcellularLocation>
</comment>
<feature type="domain" description="FMN-dependent dehydrogenase" evidence="12">
    <location>
        <begin position="166"/>
        <end position="322"/>
    </location>
</feature>
<dbReference type="GO" id="GO:0000287">
    <property type="term" value="F:magnesium ion binding"/>
    <property type="evidence" value="ECO:0007669"/>
    <property type="project" value="UniProtKB-UniRule"/>
</dbReference>
<dbReference type="SMART" id="SM01240">
    <property type="entry name" value="IMPDH"/>
    <property type="match status" value="1"/>
</dbReference>
<comment type="caution">
    <text evidence="11">Lacks conserved residue(s) required for the propagation of feature annotation.</text>
</comment>
<evidence type="ECO:0000313" key="14">
    <source>
        <dbReference type="Proteomes" id="UP000625804"/>
    </source>
</evidence>
<organism evidence="13 14">
    <name type="scientific">Calidifontibacillus erzurumensis</name>
    <dbReference type="NCBI Taxonomy" id="2741433"/>
    <lineage>
        <taxon>Bacteria</taxon>
        <taxon>Bacillati</taxon>
        <taxon>Bacillota</taxon>
        <taxon>Bacilli</taxon>
        <taxon>Bacillales</taxon>
        <taxon>Bacillaceae</taxon>
        <taxon>Calidifontibacillus/Schinkia group</taxon>
        <taxon>Calidifontibacillus</taxon>
    </lineage>
</organism>
<dbReference type="GO" id="GO:0010181">
    <property type="term" value="F:FMN binding"/>
    <property type="evidence" value="ECO:0007669"/>
    <property type="project" value="UniProtKB-UniRule"/>
</dbReference>
<dbReference type="Proteomes" id="UP000625804">
    <property type="component" value="Unassembled WGS sequence"/>
</dbReference>